<evidence type="ECO:0000256" key="13">
    <source>
        <dbReference type="ARBA" id="ARBA00022771"/>
    </source>
</evidence>
<evidence type="ECO:0000256" key="6">
    <source>
        <dbReference type="ARBA" id="ARBA00012483"/>
    </source>
</evidence>
<evidence type="ECO:0000256" key="12">
    <source>
        <dbReference type="ARBA" id="ARBA00022753"/>
    </source>
</evidence>
<evidence type="ECO:0000256" key="5">
    <source>
        <dbReference type="ARBA" id="ARBA00004906"/>
    </source>
</evidence>
<dbReference type="EMBL" id="OX395138">
    <property type="protein sequence ID" value="CAI5791622.1"/>
    <property type="molecule type" value="Genomic_DNA"/>
</dbReference>
<dbReference type="GO" id="GO:0008270">
    <property type="term" value="F:zinc ion binding"/>
    <property type="evidence" value="ECO:0007669"/>
    <property type="project" value="UniProtKB-KW"/>
</dbReference>
<dbReference type="Gene3D" id="3.30.40.10">
    <property type="entry name" value="Zinc/RING finger domain, C3HC4 (zinc finger)"/>
    <property type="match status" value="1"/>
</dbReference>
<sequence length="386" mass="42597">MIRTQNPLPAAFLVLPVFLLLELPAAQGYIHAMSDHNSSMEFNDLPALFGEPLPHEGLVGFLVEAKPANACQAIEDAPVLSNGTVFIALIRRNDCSFDLKVFHAQKAGFLAAIVHNVGSDKLLNMVWDSEELRKLVTIPSVFIGETAARLLRDSFTYEKGGQVILIPEYIFPLGYYLIPFTGVVGIVMVVMCTILIVRCIQHRKRMRRNRLSKEQLKKVPVHKYKKGDEYDVCAICLEEYEDGERLRILPCSHAYHCKCVDPWLTQTKKTCPVCKQRVLRCPDDSDSEGEEGLRAPQDEEEAGGQGGHGEEEEEEEEEEGEEGGDSERTPLLRPSPSAALGGSSFGSMGQSPSSAAPQDPTEDLGGEGDHDWDQTKALLPRGPLPV</sequence>
<evidence type="ECO:0000256" key="2">
    <source>
        <dbReference type="ARBA" id="ARBA00004251"/>
    </source>
</evidence>
<protein>
    <recommendedName>
        <fullName evidence="22">E3 ubiquitin-protein ligase RNF167</fullName>
        <ecNumber evidence="6">2.3.2.27</ecNumber>
    </recommendedName>
    <alternativeName>
        <fullName evidence="23">RING finger protein 167</fullName>
    </alternativeName>
</protein>
<evidence type="ECO:0000256" key="10">
    <source>
        <dbReference type="ARBA" id="ARBA00022723"/>
    </source>
</evidence>
<dbReference type="InterPro" id="IPR003137">
    <property type="entry name" value="PA_domain"/>
</dbReference>
<dbReference type="EC" id="2.3.2.27" evidence="6"/>
<keyword evidence="16" id="KW-0832">Ubl conjugation</keyword>
<keyword evidence="17 26" id="KW-1133">Transmembrane helix</keyword>
<feature type="domain" description="RING-type" evidence="28">
    <location>
        <begin position="233"/>
        <end position="275"/>
    </location>
</feature>
<dbReference type="SUPFAM" id="SSF57850">
    <property type="entry name" value="RING/U-box"/>
    <property type="match status" value="1"/>
</dbReference>
<dbReference type="InterPro" id="IPR001841">
    <property type="entry name" value="Znf_RING"/>
</dbReference>
<keyword evidence="18 26" id="KW-0472">Membrane</keyword>
<proteinExistence type="inferred from homology"/>
<evidence type="ECO:0000256" key="26">
    <source>
        <dbReference type="SAM" id="Phobius"/>
    </source>
</evidence>
<evidence type="ECO:0000256" key="24">
    <source>
        <dbReference type="PROSITE-ProRule" id="PRU00175"/>
    </source>
</evidence>
<keyword evidence="30" id="KW-1185">Reference proteome</keyword>
<feature type="transmembrane region" description="Helical" evidence="26">
    <location>
        <begin position="173"/>
        <end position="200"/>
    </location>
</feature>
<evidence type="ECO:0000256" key="25">
    <source>
        <dbReference type="SAM" id="MobiDB-lite"/>
    </source>
</evidence>
<dbReference type="Proteomes" id="UP001178461">
    <property type="component" value="Chromosome 13"/>
</dbReference>
<keyword evidence="14" id="KW-0833">Ubl conjugation pathway</keyword>
<keyword evidence="13 24" id="KW-0863">Zinc-finger</keyword>
<dbReference type="InterPro" id="IPR044744">
    <property type="entry name" value="ZNRF4/RNF13/RNF167_PA"/>
</dbReference>
<evidence type="ECO:0000313" key="30">
    <source>
        <dbReference type="Proteomes" id="UP001178461"/>
    </source>
</evidence>
<evidence type="ECO:0000256" key="14">
    <source>
        <dbReference type="ARBA" id="ARBA00022786"/>
    </source>
</evidence>
<feature type="compositionally biased region" description="Low complexity" evidence="25">
    <location>
        <begin position="341"/>
        <end position="354"/>
    </location>
</feature>
<keyword evidence="9 26" id="KW-0812">Transmembrane</keyword>
<dbReference type="InterPro" id="IPR046450">
    <property type="entry name" value="PA_dom_sf"/>
</dbReference>
<keyword evidence="15" id="KW-0862">Zinc</keyword>
<dbReference type="FunFam" id="3.50.30.30:FF:000013">
    <property type="entry name" value="E3 ubiquitin-protein ligase RNF167"/>
    <property type="match status" value="1"/>
</dbReference>
<evidence type="ECO:0000256" key="22">
    <source>
        <dbReference type="ARBA" id="ARBA00067426"/>
    </source>
</evidence>
<dbReference type="GO" id="GO:0061630">
    <property type="term" value="F:ubiquitin protein ligase activity"/>
    <property type="evidence" value="ECO:0007669"/>
    <property type="project" value="UniProtKB-EC"/>
</dbReference>
<keyword evidence="12" id="KW-0967">Endosome</keyword>
<dbReference type="CDD" id="cd16796">
    <property type="entry name" value="RING-H2_RNF13"/>
    <property type="match status" value="1"/>
</dbReference>
<dbReference type="SMART" id="SM00184">
    <property type="entry name" value="RING"/>
    <property type="match status" value="1"/>
</dbReference>
<evidence type="ECO:0000256" key="8">
    <source>
        <dbReference type="ARBA" id="ARBA00022679"/>
    </source>
</evidence>
<evidence type="ECO:0000256" key="4">
    <source>
        <dbReference type="ARBA" id="ARBA00004530"/>
    </source>
</evidence>
<evidence type="ECO:0000256" key="9">
    <source>
        <dbReference type="ARBA" id="ARBA00022692"/>
    </source>
</evidence>
<evidence type="ECO:0000256" key="17">
    <source>
        <dbReference type="ARBA" id="ARBA00022989"/>
    </source>
</evidence>
<name>A0AA35L9B1_9SAUR</name>
<evidence type="ECO:0000256" key="15">
    <source>
        <dbReference type="ARBA" id="ARBA00022833"/>
    </source>
</evidence>
<dbReference type="InterPro" id="IPR013083">
    <property type="entry name" value="Znf_RING/FYVE/PHD"/>
</dbReference>
<dbReference type="GO" id="GO:0006511">
    <property type="term" value="P:ubiquitin-dependent protein catabolic process"/>
    <property type="evidence" value="ECO:0007669"/>
    <property type="project" value="UniProtKB-ARBA"/>
</dbReference>
<keyword evidence="11 27" id="KW-0732">Signal</keyword>
<evidence type="ECO:0000256" key="1">
    <source>
        <dbReference type="ARBA" id="ARBA00000900"/>
    </source>
</evidence>
<keyword evidence="20" id="KW-0458">Lysosome</keyword>
<evidence type="ECO:0000256" key="21">
    <source>
        <dbReference type="ARBA" id="ARBA00060894"/>
    </source>
</evidence>
<evidence type="ECO:0000256" key="19">
    <source>
        <dbReference type="ARBA" id="ARBA00023180"/>
    </source>
</evidence>
<keyword evidence="7" id="KW-1003">Cell membrane</keyword>
<comment type="subcellular location">
    <subcellularLocation>
        <location evidence="2">Cell membrane</location>
        <topology evidence="2">Single-pass type I membrane protein</topology>
    </subcellularLocation>
    <subcellularLocation>
        <location evidence="4">Endosome membrane</location>
        <topology evidence="4">Single-pass type I membrane protein</topology>
    </subcellularLocation>
    <subcellularLocation>
        <location evidence="3">Lysosome membrane</location>
        <topology evidence="3">Single-pass type I membrane protein</topology>
    </subcellularLocation>
</comment>
<evidence type="ECO:0000256" key="3">
    <source>
        <dbReference type="ARBA" id="ARBA00004352"/>
    </source>
</evidence>
<evidence type="ECO:0000256" key="11">
    <source>
        <dbReference type="ARBA" id="ARBA00022729"/>
    </source>
</evidence>
<keyword evidence="10" id="KW-0479">Metal-binding</keyword>
<organism evidence="29 30">
    <name type="scientific">Podarcis lilfordi</name>
    <name type="common">Lilford's wall lizard</name>
    <dbReference type="NCBI Taxonomy" id="74358"/>
    <lineage>
        <taxon>Eukaryota</taxon>
        <taxon>Metazoa</taxon>
        <taxon>Chordata</taxon>
        <taxon>Craniata</taxon>
        <taxon>Vertebrata</taxon>
        <taxon>Euteleostomi</taxon>
        <taxon>Lepidosauria</taxon>
        <taxon>Squamata</taxon>
        <taxon>Bifurcata</taxon>
        <taxon>Unidentata</taxon>
        <taxon>Episquamata</taxon>
        <taxon>Laterata</taxon>
        <taxon>Lacertibaenia</taxon>
        <taxon>Lacertidae</taxon>
        <taxon>Podarcis</taxon>
    </lineage>
</organism>
<dbReference type="Gene3D" id="3.50.30.30">
    <property type="match status" value="1"/>
</dbReference>
<evidence type="ECO:0000256" key="20">
    <source>
        <dbReference type="ARBA" id="ARBA00023228"/>
    </source>
</evidence>
<keyword evidence="19" id="KW-0325">Glycoprotein</keyword>
<dbReference type="AlphaFoldDB" id="A0AA35L9B1"/>
<dbReference type="Pfam" id="PF02225">
    <property type="entry name" value="PA"/>
    <property type="match status" value="1"/>
</dbReference>
<feature type="chain" id="PRO_5041270887" description="E3 ubiquitin-protein ligase RNF167" evidence="27">
    <location>
        <begin position="29"/>
        <end position="386"/>
    </location>
</feature>
<dbReference type="PANTHER" id="PTHR47168">
    <property type="entry name" value="RING ZINC FINGER DOMAIN SUPERFAMILY PROTEIN-RELATED"/>
    <property type="match status" value="1"/>
</dbReference>
<dbReference type="SUPFAM" id="SSF52025">
    <property type="entry name" value="PA domain"/>
    <property type="match status" value="1"/>
</dbReference>
<dbReference type="Pfam" id="PF13639">
    <property type="entry name" value="zf-RING_2"/>
    <property type="match status" value="1"/>
</dbReference>
<feature type="signal peptide" evidence="27">
    <location>
        <begin position="1"/>
        <end position="28"/>
    </location>
</feature>
<comment type="pathway">
    <text evidence="5">Protein modification; protein ubiquitination.</text>
</comment>
<keyword evidence="8" id="KW-0808">Transferase</keyword>
<accession>A0AA35L9B1</accession>
<evidence type="ECO:0000313" key="29">
    <source>
        <dbReference type="EMBL" id="CAI5791622.1"/>
    </source>
</evidence>
<feature type="compositionally biased region" description="Acidic residues" evidence="25">
    <location>
        <begin position="310"/>
        <end position="324"/>
    </location>
</feature>
<comment type="catalytic activity">
    <reaction evidence="1">
        <text>S-ubiquitinyl-[E2 ubiquitin-conjugating enzyme]-L-cysteine + [acceptor protein]-L-lysine = [E2 ubiquitin-conjugating enzyme]-L-cysteine + N(6)-ubiquitinyl-[acceptor protein]-L-lysine.</text>
        <dbReference type="EC" id="2.3.2.27"/>
    </reaction>
</comment>
<dbReference type="FunFam" id="3.30.40.10:FF:000099">
    <property type="entry name" value="E3 ubiquitin-protein ligase RNF167"/>
    <property type="match status" value="1"/>
</dbReference>
<dbReference type="PROSITE" id="PS50089">
    <property type="entry name" value="ZF_RING_2"/>
    <property type="match status" value="1"/>
</dbReference>
<comment type="similarity">
    <text evidence="21">Belongs to the Godzilla family.</text>
</comment>
<evidence type="ECO:0000259" key="28">
    <source>
        <dbReference type="PROSITE" id="PS50089"/>
    </source>
</evidence>
<dbReference type="GO" id="GO:0005765">
    <property type="term" value="C:lysosomal membrane"/>
    <property type="evidence" value="ECO:0007669"/>
    <property type="project" value="UniProtKB-SubCell"/>
</dbReference>
<dbReference type="GO" id="GO:0005886">
    <property type="term" value="C:plasma membrane"/>
    <property type="evidence" value="ECO:0007669"/>
    <property type="project" value="UniProtKB-SubCell"/>
</dbReference>
<dbReference type="InterPro" id="IPR051653">
    <property type="entry name" value="E3_ligase_sorting_rcpt"/>
</dbReference>
<dbReference type="GO" id="GO:1902532">
    <property type="term" value="P:negative regulation of intracellular signal transduction"/>
    <property type="evidence" value="ECO:0007669"/>
    <property type="project" value="UniProtKB-ARBA"/>
</dbReference>
<dbReference type="PANTHER" id="PTHR47168:SF1">
    <property type="entry name" value="OS02G0798600 PROTEIN"/>
    <property type="match status" value="1"/>
</dbReference>
<reference evidence="29" key="1">
    <citation type="submission" date="2022-12" db="EMBL/GenBank/DDBJ databases">
        <authorList>
            <person name="Alioto T."/>
            <person name="Alioto T."/>
            <person name="Gomez Garrido J."/>
        </authorList>
    </citation>
    <scope>NUCLEOTIDE SEQUENCE</scope>
</reference>
<evidence type="ECO:0000256" key="27">
    <source>
        <dbReference type="SAM" id="SignalP"/>
    </source>
</evidence>
<evidence type="ECO:0000256" key="23">
    <source>
        <dbReference type="ARBA" id="ARBA00080393"/>
    </source>
</evidence>
<gene>
    <name evidence="29" type="ORF">PODLI_1B014629</name>
</gene>
<dbReference type="GO" id="GO:0010008">
    <property type="term" value="C:endosome membrane"/>
    <property type="evidence" value="ECO:0007669"/>
    <property type="project" value="UniProtKB-SubCell"/>
</dbReference>
<evidence type="ECO:0000256" key="16">
    <source>
        <dbReference type="ARBA" id="ARBA00022843"/>
    </source>
</evidence>
<evidence type="ECO:0000256" key="7">
    <source>
        <dbReference type="ARBA" id="ARBA00022475"/>
    </source>
</evidence>
<feature type="region of interest" description="Disordered" evidence="25">
    <location>
        <begin position="281"/>
        <end position="386"/>
    </location>
</feature>
<evidence type="ECO:0000256" key="18">
    <source>
        <dbReference type="ARBA" id="ARBA00023136"/>
    </source>
</evidence>
<dbReference type="CDD" id="cd02123">
    <property type="entry name" value="PA_C_RZF_like"/>
    <property type="match status" value="1"/>
</dbReference>